<dbReference type="AlphaFoldDB" id="A0A5M9ZKT4"/>
<evidence type="ECO:0000313" key="2">
    <source>
        <dbReference type="EMBL" id="KAA8828200.1"/>
    </source>
</evidence>
<sequence length="465" mass="51827">MVTDIHGMSHKPKGTPDGGQYEGGRGSGGGDDIEPPTGGGVAAAAPSGGDGGGDPEETLRRIAEPLRRAAVADRMDSKSAKETAGLLSEADRIEFGPEGAVLYRGDELVFRETNLTPHLDADTMRADPRVRAGVRAAFRADLSELPAAERRSTIRMANRYASAYDRRVCIDSGPNRRYMPASTIANSLRRRTDRKGALEIMKQLHYEDANASANVIRAGFPDDRESAFAFINYTKIRRQPKDVVDKKTGRLLARRGDPIRGEWRDRDGKRKEGVMPEPRGAAGRAYLRMLYSPNDGTPTRRECDRMIHVFKRMDDPEIQARAFHNLCYGNPAKGDEWDDVNFEVGLIGQRKTDREGAALVARFSDRERGGGNAARMIAYRKGLSREAAVAFLAMEPRDDAPAHTQFTRRRRNRATGAMEDVRPRRLTELRGQLHALYQISDRDVEDWRSTHPIIGEPPKPDPYEY</sequence>
<feature type="region of interest" description="Disordered" evidence="1">
    <location>
        <begin position="1"/>
        <end position="57"/>
    </location>
</feature>
<reference evidence="2 3" key="1">
    <citation type="journal article" date="2019" name="Syst. Appl. Microbiol.">
        <title>Characterization of Bifidobacterium species in feaces of the Egyptian fruit bat: Description of B. vespertilionis sp. nov. and B. rousetti sp. nov.</title>
        <authorList>
            <person name="Modesto M."/>
            <person name="Satti M."/>
            <person name="Watanabe K."/>
            <person name="Puglisi E."/>
            <person name="Morelli L."/>
            <person name="Huang C.-H."/>
            <person name="Liou J.-S."/>
            <person name="Miyashita M."/>
            <person name="Tamura T."/>
            <person name="Saito S."/>
            <person name="Mori K."/>
            <person name="Huang L."/>
            <person name="Sciavilla P."/>
            <person name="Sandri C."/>
            <person name="Spiezio C."/>
            <person name="Vitali F."/>
            <person name="Cavalieri D."/>
            <person name="Perpetuini G."/>
            <person name="Tofalo R."/>
            <person name="Bonetti A."/>
            <person name="Arita M."/>
            <person name="Mattarelli P."/>
        </authorList>
    </citation>
    <scope>NUCLEOTIDE SEQUENCE [LARGE SCALE GENOMIC DNA]</scope>
    <source>
        <strain evidence="2 3">RST17</strain>
    </source>
</reference>
<organism evidence="2 3">
    <name type="scientific">Bifidobacterium myosotis</name>
    <dbReference type="NCBI Taxonomy" id="1630166"/>
    <lineage>
        <taxon>Bacteria</taxon>
        <taxon>Bacillati</taxon>
        <taxon>Actinomycetota</taxon>
        <taxon>Actinomycetes</taxon>
        <taxon>Bifidobacteriales</taxon>
        <taxon>Bifidobacteriaceae</taxon>
        <taxon>Bifidobacterium</taxon>
    </lineage>
</organism>
<gene>
    <name evidence="2" type="ORF">EMO91_07120</name>
</gene>
<evidence type="ECO:0000256" key="1">
    <source>
        <dbReference type="SAM" id="MobiDB-lite"/>
    </source>
</evidence>
<dbReference type="RefSeq" id="WP_150379368.1">
    <property type="nucleotide sequence ID" value="NZ_RZUH01000004.1"/>
</dbReference>
<evidence type="ECO:0000313" key="3">
    <source>
        <dbReference type="Proteomes" id="UP000410049"/>
    </source>
</evidence>
<dbReference type="EMBL" id="RZUH01000004">
    <property type="protein sequence ID" value="KAA8828200.1"/>
    <property type="molecule type" value="Genomic_DNA"/>
</dbReference>
<dbReference type="Proteomes" id="UP000410049">
    <property type="component" value="Unassembled WGS sequence"/>
</dbReference>
<proteinExistence type="predicted"/>
<name>A0A5M9ZKT4_9BIFI</name>
<protein>
    <submittedName>
        <fullName evidence="2">Uncharacterized protein</fullName>
    </submittedName>
</protein>
<comment type="caution">
    <text evidence="2">The sequence shown here is derived from an EMBL/GenBank/DDBJ whole genome shotgun (WGS) entry which is preliminary data.</text>
</comment>
<accession>A0A5M9ZKT4</accession>
<feature type="compositionally biased region" description="Gly residues" evidence="1">
    <location>
        <begin position="16"/>
        <end position="30"/>
    </location>
</feature>